<dbReference type="InterPro" id="IPR016155">
    <property type="entry name" value="Mopterin_synth/thiamin_S_b"/>
</dbReference>
<gene>
    <name evidence="1" type="primary">thiS</name>
    <name evidence="1" type="ORF">E3T48_01800</name>
</gene>
<sequence length="76" mass="7873">MTLNGAVRSFTPGETVSDLVGELTGRRIAADGQAVDRERLGVAVALNVSVVPRSHWATTTLRPGDSIEIVTAAQGG</sequence>
<proteinExistence type="predicted"/>
<dbReference type="AlphaFoldDB" id="A0A4R9BGZ0"/>
<dbReference type="Pfam" id="PF02597">
    <property type="entry name" value="ThiS"/>
    <property type="match status" value="1"/>
</dbReference>
<dbReference type="InterPro" id="IPR012675">
    <property type="entry name" value="Beta-grasp_dom_sf"/>
</dbReference>
<dbReference type="Gene3D" id="3.10.20.30">
    <property type="match status" value="1"/>
</dbReference>
<dbReference type="Proteomes" id="UP000298313">
    <property type="component" value="Unassembled WGS sequence"/>
</dbReference>
<evidence type="ECO:0000313" key="2">
    <source>
        <dbReference type="Proteomes" id="UP000298313"/>
    </source>
</evidence>
<keyword evidence="2" id="KW-1185">Reference proteome</keyword>
<dbReference type="PANTHER" id="PTHR34472">
    <property type="entry name" value="SULFUR CARRIER PROTEIN THIS"/>
    <property type="match status" value="1"/>
</dbReference>
<organism evidence="1 2">
    <name type="scientific">Cryobacterium fucosi</name>
    <dbReference type="NCBI Taxonomy" id="1259157"/>
    <lineage>
        <taxon>Bacteria</taxon>
        <taxon>Bacillati</taxon>
        <taxon>Actinomycetota</taxon>
        <taxon>Actinomycetes</taxon>
        <taxon>Micrococcales</taxon>
        <taxon>Microbacteriaceae</taxon>
        <taxon>Cryobacterium</taxon>
    </lineage>
</organism>
<protein>
    <submittedName>
        <fullName evidence="1">Sulfur carrier protein ThiS</fullName>
    </submittedName>
</protein>
<dbReference type="NCBIfam" id="TIGR01683">
    <property type="entry name" value="thiS"/>
    <property type="match status" value="1"/>
</dbReference>
<dbReference type="EMBL" id="SOHH01000021">
    <property type="protein sequence ID" value="TFD82638.1"/>
    <property type="molecule type" value="Genomic_DNA"/>
</dbReference>
<reference evidence="1 2" key="1">
    <citation type="submission" date="2019-03" db="EMBL/GenBank/DDBJ databases">
        <title>Genomics of glacier-inhabiting Cryobacterium strains.</title>
        <authorList>
            <person name="Liu Q."/>
            <person name="Xin Y.-H."/>
        </authorList>
    </citation>
    <scope>NUCLEOTIDE SEQUENCE [LARGE SCALE GENOMIC DNA]</scope>
    <source>
        <strain evidence="1 2">Hh4</strain>
    </source>
</reference>
<name>A0A4R9BGZ0_9MICO</name>
<dbReference type="PANTHER" id="PTHR34472:SF1">
    <property type="entry name" value="SULFUR CARRIER PROTEIN THIS"/>
    <property type="match status" value="1"/>
</dbReference>
<dbReference type="InterPro" id="IPR010035">
    <property type="entry name" value="Thi_S"/>
</dbReference>
<dbReference type="SUPFAM" id="SSF54285">
    <property type="entry name" value="MoaD/ThiS"/>
    <property type="match status" value="1"/>
</dbReference>
<dbReference type="InterPro" id="IPR003749">
    <property type="entry name" value="ThiS/MoaD-like"/>
</dbReference>
<evidence type="ECO:0000313" key="1">
    <source>
        <dbReference type="EMBL" id="TFD82638.1"/>
    </source>
</evidence>
<dbReference type="CDD" id="cd00565">
    <property type="entry name" value="Ubl_ThiS"/>
    <property type="match status" value="1"/>
</dbReference>
<dbReference type="OrthoDB" id="163636at2"/>
<comment type="caution">
    <text evidence="1">The sequence shown here is derived from an EMBL/GenBank/DDBJ whole genome shotgun (WGS) entry which is preliminary data.</text>
</comment>
<accession>A0A4R9BGZ0</accession>